<keyword evidence="4" id="KW-1185">Reference proteome</keyword>
<accession>A0A8B9PX79</accession>
<dbReference type="SUPFAM" id="SSF48452">
    <property type="entry name" value="TPR-like"/>
    <property type="match status" value="2"/>
</dbReference>
<dbReference type="Ensembl" id="ENSAOWT00000018288.1">
    <property type="protein sequence ID" value="ENSAOWP00000016110.1"/>
    <property type="gene ID" value="ENSAOWG00000010967.1"/>
</dbReference>
<evidence type="ECO:0008006" key="5">
    <source>
        <dbReference type="Google" id="ProtNLM"/>
    </source>
</evidence>
<dbReference type="InterPro" id="IPR011990">
    <property type="entry name" value="TPR-like_helical_dom_sf"/>
</dbReference>
<sequence length="581" mass="64320">GTEVTWGECVSSSTVPPGGTEMEAGGLFATAVPEEQLQEGWEKSLERIFRPSQCLRSIEGPREVRYLPVIVRDRMQEVSMVQAELYQQRAEAFLQLCDFQSAMLNFRKALTLSPAQQQPCLERLALVLDLQGQCLLDQELYSLPILSCSIMCLAALNKFPECLQMVNRDLEEDVRNPDLYVLCASFYECFGQLALCHQDIQRALELEPQHGAAQALKQRLLRRGQEAKAEAVTKALCGDLRGALLKISFAIENDPLTADFFILRGTLLQRLKNFSAACEDFARARELGAEGGPEAREAWRQLVLTHNDCAVRCYALGLFDEAVRLLGEALRDEKREKGLYVNRGDCFLRLGELAYPLADYQQALELSPGDWGLVVCQAAERTPLSPRRQYQQAEARFSAAIEHDPHKPLYYLCRARTRVCRGGVEGAKEDIVLSLWLDPTDSEVQPWHHFLMPSQPVALAISSTRGAVVAAGYRLSGYQAGGSVGDGCIRTPFCALPARMEVRVYSCLAKKASSGKNHLPGGYSSRPLLHWKPVVNEWPSSAFGSSFLAGDWHRAEIEPAAFCAGPQTGSAQCMSLATALI</sequence>
<reference evidence="3" key="1">
    <citation type="submission" date="2025-08" db="UniProtKB">
        <authorList>
            <consortium name="Ensembl"/>
        </authorList>
    </citation>
    <scope>IDENTIFICATION</scope>
</reference>
<evidence type="ECO:0000256" key="1">
    <source>
        <dbReference type="PROSITE-ProRule" id="PRU00339"/>
    </source>
</evidence>
<dbReference type="PANTHER" id="PTHR45153:SF1">
    <property type="entry name" value="TETRATRICOPEPTIDE REPEAT PROTEIN 16"/>
    <property type="match status" value="1"/>
</dbReference>
<dbReference type="PROSITE" id="PS50005">
    <property type="entry name" value="TPR"/>
    <property type="match status" value="2"/>
</dbReference>
<reference evidence="3" key="2">
    <citation type="submission" date="2025-09" db="UniProtKB">
        <authorList>
            <consortium name="Ensembl"/>
        </authorList>
    </citation>
    <scope>IDENTIFICATION</scope>
</reference>
<dbReference type="SMART" id="SM00028">
    <property type="entry name" value="TPR"/>
    <property type="match status" value="4"/>
</dbReference>
<keyword evidence="1" id="KW-0802">TPR repeat</keyword>
<feature type="repeat" description="TPR" evidence="1">
    <location>
        <begin position="83"/>
        <end position="116"/>
    </location>
</feature>
<dbReference type="Pfam" id="PF13181">
    <property type="entry name" value="TPR_8"/>
    <property type="match status" value="1"/>
</dbReference>
<dbReference type="PANTHER" id="PTHR45153">
    <property type="entry name" value="TETRATRICOPEPTIDE REPEAT PROTEIN 16"/>
    <property type="match status" value="1"/>
</dbReference>
<feature type="repeat" description="TPR" evidence="1">
    <location>
        <begin position="337"/>
        <end position="370"/>
    </location>
</feature>
<feature type="region of interest" description="Disordered" evidence="2">
    <location>
        <begin position="1"/>
        <end position="21"/>
    </location>
</feature>
<proteinExistence type="predicted"/>
<dbReference type="AlphaFoldDB" id="A0A8B9PX79"/>
<evidence type="ECO:0000256" key="2">
    <source>
        <dbReference type="SAM" id="MobiDB-lite"/>
    </source>
</evidence>
<evidence type="ECO:0000313" key="3">
    <source>
        <dbReference type="Ensembl" id="ENSAOWP00000016110.1"/>
    </source>
</evidence>
<dbReference type="Proteomes" id="UP000694424">
    <property type="component" value="Unplaced"/>
</dbReference>
<protein>
    <recommendedName>
        <fullName evidence="5">Tetratricopeptide repeat domain 16</fullName>
    </recommendedName>
</protein>
<organism evidence="3 4">
    <name type="scientific">Apteryx owenii</name>
    <name type="common">Little spotted kiwi</name>
    <dbReference type="NCBI Taxonomy" id="8824"/>
    <lineage>
        <taxon>Eukaryota</taxon>
        <taxon>Metazoa</taxon>
        <taxon>Chordata</taxon>
        <taxon>Craniata</taxon>
        <taxon>Vertebrata</taxon>
        <taxon>Euteleostomi</taxon>
        <taxon>Archelosauria</taxon>
        <taxon>Archosauria</taxon>
        <taxon>Dinosauria</taxon>
        <taxon>Saurischia</taxon>
        <taxon>Theropoda</taxon>
        <taxon>Coelurosauria</taxon>
        <taxon>Aves</taxon>
        <taxon>Palaeognathae</taxon>
        <taxon>Apterygiformes</taxon>
        <taxon>Apterygidae</taxon>
        <taxon>Apteryx</taxon>
    </lineage>
</organism>
<evidence type="ECO:0000313" key="4">
    <source>
        <dbReference type="Proteomes" id="UP000694424"/>
    </source>
</evidence>
<dbReference type="Gene3D" id="1.25.40.10">
    <property type="entry name" value="Tetratricopeptide repeat domain"/>
    <property type="match status" value="3"/>
</dbReference>
<dbReference type="InterPro" id="IPR019734">
    <property type="entry name" value="TPR_rpt"/>
</dbReference>
<name>A0A8B9PX79_APTOW</name>